<organism evidence="4 5">
    <name type="scientific">Roseovarius halotolerans</name>
    <dbReference type="NCBI Taxonomy" id="505353"/>
    <lineage>
        <taxon>Bacteria</taxon>
        <taxon>Pseudomonadati</taxon>
        <taxon>Pseudomonadota</taxon>
        <taxon>Alphaproteobacteria</taxon>
        <taxon>Rhodobacterales</taxon>
        <taxon>Roseobacteraceae</taxon>
        <taxon>Roseovarius</taxon>
    </lineage>
</organism>
<name>A0A1X6ZIM1_9RHOB</name>
<accession>A0A1X6ZIM1</accession>
<dbReference type="OrthoDB" id="7831674at2"/>
<dbReference type="PROSITE" id="PS50110">
    <property type="entry name" value="RESPONSE_REGULATORY"/>
    <property type="match status" value="1"/>
</dbReference>
<evidence type="ECO:0000256" key="2">
    <source>
        <dbReference type="PROSITE-ProRule" id="PRU00169"/>
    </source>
</evidence>
<dbReference type="Pfam" id="PF00072">
    <property type="entry name" value="Response_reg"/>
    <property type="match status" value="1"/>
</dbReference>
<dbReference type="GO" id="GO:0000160">
    <property type="term" value="P:phosphorelay signal transduction system"/>
    <property type="evidence" value="ECO:0007669"/>
    <property type="project" value="InterPro"/>
</dbReference>
<keyword evidence="1 2" id="KW-0597">Phosphoprotein</keyword>
<evidence type="ECO:0000313" key="5">
    <source>
        <dbReference type="Proteomes" id="UP000193207"/>
    </source>
</evidence>
<dbReference type="SUPFAM" id="SSF52172">
    <property type="entry name" value="CheY-like"/>
    <property type="match status" value="1"/>
</dbReference>
<dbReference type="Proteomes" id="UP000193207">
    <property type="component" value="Unassembled WGS sequence"/>
</dbReference>
<evidence type="ECO:0000256" key="1">
    <source>
        <dbReference type="ARBA" id="ARBA00022553"/>
    </source>
</evidence>
<evidence type="ECO:0000259" key="3">
    <source>
        <dbReference type="PROSITE" id="PS50110"/>
    </source>
</evidence>
<dbReference type="EMBL" id="FWFU01000003">
    <property type="protein sequence ID" value="SLN52647.1"/>
    <property type="molecule type" value="Genomic_DNA"/>
</dbReference>
<dbReference type="Gene3D" id="3.40.50.2300">
    <property type="match status" value="1"/>
</dbReference>
<feature type="domain" description="Response regulatory" evidence="3">
    <location>
        <begin position="27"/>
        <end position="140"/>
    </location>
</feature>
<gene>
    <name evidence="4" type="primary">citB</name>
    <name evidence="4" type="ORF">ROH8110_02929</name>
</gene>
<dbReference type="InterPro" id="IPR050595">
    <property type="entry name" value="Bact_response_regulator"/>
</dbReference>
<dbReference type="InterPro" id="IPR011006">
    <property type="entry name" value="CheY-like_superfamily"/>
</dbReference>
<reference evidence="4 5" key="1">
    <citation type="submission" date="2017-03" db="EMBL/GenBank/DDBJ databases">
        <authorList>
            <person name="Afonso C.L."/>
            <person name="Miller P.J."/>
            <person name="Scott M.A."/>
            <person name="Spackman E."/>
            <person name="Goraichik I."/>
            <person name="Dimitrov K.M."/>
            <person name="Suarez D.L."/>
            <person name="Swayne D.E."/>
        </authorList>
    </citation>
    <scope>NUCLEOTIDE SEQUENCE [LARGE SCALE GENOMIC DNA]</scope>
    <source>
        <strain evidence="4 5">CECT 8110</strain>
    </source>
</reference>
<dbReference type="RefSeq" id="WP_085818425.1">
    <property type="nucleotide sequence ID" value="NZ_FWFU01000003.1"/>
</dbReference>
<proteinExistence type="predicted"/>
<evidence type="ECO:0000313" key="4">
    <source>
        <dbReference type="EMBL" id="SLN52647.1"/>
    </source>
</evidence>
<dbReference type="CDD" id="cd00156">
    <property type="entry name" value="REC"/>
    <property type="match status" value="1"/>
</dbReference>
<sequence length="244" mass="26728">MDDRHASPPPHTQYGLPTSSRPLLGLTILVVEDSRFASEAIRLMCMHSGARLRRADCIASARRHLKVYRPSAIIVDIGLPDGSGLDLIRELAVTKPRIGVILGLSADDRAPEKAAKAGADGCLLKPLDSLALFQREIVAHLPADRQPAFPRAVRDEPIRPDRRAYHEDITHIADLLDDQPESRILDYVAQFLRGVALSAQDTPLAEAAQAFVQSRRNGAPGDDLAVLAHLRALVHDRLHDRAVI</sequence>
<dbReference type="InterPro" id="IPR001789">
    <property type="entry name" value="Sig_transdc_resp-reg_receiver"/>
</dbReference>
<dbReference type="PANTHER" id="PTHR44591">
    <property type="entry name" value="STRESS RESPONSE REGULATOR PROTEIN 1"/>
    <property type="match status" value="1"/>
</dbReference>
<keyword evidence="5" id="KW-1185">Reference proteome</keyword>
<dbReference type="AlphaFoldDB" id="A0A1X6ZIM1"/>
<dbReference type="PANTHER" id="PTHR44591:SF3">
    <property type="entry name" value="RESPONSE REGULATORY DOMAIN-CONTAINING PROTEIN"/>
    <property type="match status" value="1"/>
</dbReference>
<feature type="modified residue" description="4-aspartylphosphate" evidence="2">
    <location>
        <position position="76"/>
    </location>
</feature>
<dbReference type="SMART" id="SM00448">
    <property type="entry name" value="REC"/>
    <property type="match status" value="1"/>
</dbReference>
<protein>
    <submittedName>
        <fullName evidence="4">Transcriptional regulatory protein CitB</fullName>
    </submittedName>
</protein>